<keyword evidence="2" id="KW-1185">Reference proteome</keyword>
<organism evidence="1 2">
    <name type="scientific">Sulfitobacter faviae</name>
    <dbReference type="NCBI Taxonomy" id="1775881"/>
    <lineage>
        <taxon>Bacteria</taxon>
        <taxon>Pseudomonadati</taxon>
        <taxon>Pseudomonadota</taxon>
        <taxon>Alphaproteobacteria</taxon>
        <taxon>Rhodobacterales</taxon>
        <taxon>Roseobacteraceae</taxon>
        <taxon>Sulfitobacter</taxon>
    </lineage>
</organism>
<proteinExistence type="predicted"/>
<accession>A0ABZ0V153</accession>
<dbReference type="Proteomes" id="UP001326567">
    <property type="component" value="Chromosome"/>
</dbReference>
<dbReference type="EMBL" id="CP139725">
    <property type="protein sequence ID" value="WPZ21626.1"/>
    <property type="molecule type" value="Genomic_DNA"/>
</dbReference>
<reference evidence="1 2" key="1">
    <citation type="submission" date="2023-11" db="EMBL/GenBank/DDBJ databases">
        <title>From the Deep-Sea to the Surface: Bacterial Genomes Isolated from the Moytirra Hydrothermal Vent Plume.</title>
        <authorList>
            <person name="Major S.R."/>
        </authorList>
    </citation>
    <scope>NUCLEOTIDE SEQUENCE [LARGE SCALE GENOMIC DNA]</scope>
    <source>
        <strain evidence="1 2">OXR-9</strain>
    </source>
</reference>
<protein>
    <submittedName>
        <fullName evidence="1">Uncharacterized protein</fullName>
    </submittedName>
</protein>
<sequence length="210" mass="22680">MKHKAFTEIVAHSCRVPQKTVALFARNLKEAGLLTSGARGVNAPEMTVLDLTRMTIALCATDRPSEATDLTERYCAAECSESTTIEVEGTEIGLSVDDTLESVLSSILSLHTIPLSLLHPELAINWNTCTATLGLNGQPVIFKAVNPADVKNAGRGIITTRGIGGSDFLEMALPFYLEQKDGTTWESMVKEGRTRATVSKHIFGETEEGK</sequence>
<name>A0ABZ0V153_9RHOB</name>
<gene>
    <name evidence="1" type="ORF">T7987_15900</name>
</gene>
<dbReference type="RefSeq" id="WP_322328542.1">
    <property type="nucleotide sequence ID" value="NZ_CP139725.1"/>
</dbReference>
<evidence type="ECO:0000313" key="1">
    <source>
        <dbReference type="EMBL" id="WPZ21626.1"/>
    </source>
</evidence>
<evidence type="ECO:0000313" key="2">
    <source>
        <dbReference type="Proteomes" id="UP001326567"/>
    </source>
</evidence>